<dbReference type="Proteomes" id="UP001144978">
    <property type="component" value="Unassembled WGS sequence"/>
</dbReference>
<dbReference type="EMBL" id="JANSHE010002332">
    <property type="protein sequence ID" value="KAJ2992790.1"/>
    <property type="molecule type" value="Genomic_DNA"/>
</dbReference>
<reference evidence="1" key="1">
    <citation type="submission" date="2022-08" db="EMBL/GenBank/DDBJ databases">
        <title>Genome Sequence of Pycnoporus sanguineus.</title>
        <authorList>
            <person name="Buettner E."/>
        </authorList>
    </citation>
    <scope>NUCLEOTIDE SEQUENCE</scope>
    <source>
        <strain evidence="1">CG-C14</strain>
    </source>
</reference>
<name>A0ACC1PIS7_9APHY</name>
<evidence type="ECO:0000313" key="2">
    <source>
        <dbReference type="Proteomes" id="UP001144978"/>
    </source>
</evidence>
<gene>
    <name evidence="1" type="ORF">NUW54_g7852</name>
</gene>
<comment type="caution">
    <text evidence="1">The sequence shown here is derived from an EMBL/GenBank/DDBJ whole genome shotgun (WGS) entry which is preliminary data.</text>
</comment>
<protein>
    <submittedName>
        <fullName evidence="1">Uncharacterized protein</fullName>
    </submittedName>
</protein>
<keyword evidence="2" id="KW-1185">Reference proteome</keyword>
<proteinExistence type="predicted"/>
<sequence length="143" mass="15871">MAPIETEYYDLVRGSSRFSDTESCGWLTRKNSLPRCAARRVSGRGRYGIEEGVSEAGNKGALARAHAHYHPDKNPSPDAEEKFKEISKAYQILSDPNLRAVYDKNGAKMVDKEGGVGMEDAAGFFANVFGGERFKDYVRTHPH</sequence>
<accession>A0ACC1PIS7</accession>
<evidence type="ECO:0000313" key="1">
    <source>
        <dbReference type="EMBL" id="KAJ2992790.1"/>
    </source>
</evidence>
<organism evidence="1 2">
    <name type="scientific">Trametes sanguinea</name>
    <dbReference type="NCBI Taxonomy" id="158606"/>
    <lineage>
        <taxon>Eukaryota</taxon>
        <taxon>Fungi</taxon>
        <taxon>Dikarya</taxon>
        <taxon>Basidiomycota</taxon>
        <taxon>Agaricomycotina</taxon>
        <taxon>Agaricomycetes</taxon>
        <taxon>Polyporales</taxon>
        <taxon>Polyporaceae</taxon>
        <taxon>Trametes</taxon>
    </lineage>
</organism>